<dbReference type="InterPro" id="IPR029752">
    <property type="entry name" value="D-isomer_DH_CS1"/>
</dbReference>
<evidence type="ECO:0000256" key="6">
    <source>
        <dbReference type="ARBA" id="ARBA00023002"/>
    </source>
</evidence>
<dbReference type="Pfam" id="PF00389">
    <property type="entry name" value="2-Hacid_dh"/>
    <property type="match status" value="1"/>
</dbReference>
<keyword evidence="7 10" id="KW-0520">NAD</keyword>
<dbReference type="CDD" id="cd04902">
    <property type="entry name" value="ACT_3PGDH-xct"/>
    <property type="match status" value="1"/>
</dbReference>
<dbReference type="Pfam" id="PF19304">
    <property type="entry name" value="PGDH_inter"/>
    <property type="match status" value="1"/>
</dbReference>
<dbReference type="STRING" id="1392998.ANME2D_00049"/>
<dbReference type="InterPro" id="IPR050857">
    <property type="entry name" value="D-2-hydroxyacid_DH"/>
</dbReference>
<dbReference type="GO" id="GO:0006564">
    <property type="term" value="P:L-serine biosynthetic process"/>
    <property type="evidence" value="ECO:0007669"/>
    <property type="project" value="UniProtKB-UniRule"/>
</dbReference>
<dbReference type="InterPro" id="IPR029753">
    <property type="entry name" value="D-isomer_DH_CS"/>
</dbReference>
<dbReference type="InterPro" id="IPR006140">
    <property type="entry name" value="D-isomer_DH_NAD-bd"/>
</dbReference>
<evidence type="ECO:0000256" key="8">
    <source>
        <dbReference type="ARBA" id="ARBA00023299"/>
    </source>
</evidence>
<evidence type="ECO:0000313" key="12">
    <source>
        <dbReference type="EMBL" id="SNQ61943.1"/>
    </source>
</evidence>
<accession>A0A284VRX0</accession>
<dbReference type="FunFam" id="3.40.50.720:FF:000021">
    <property type="entry name" value="D-3-phosphoglycerate dehydrogenase"/>
    <property type="match status" value="1"/>
</dbReference>
<dbReference type="Gene3D" id="3.30.1330.90">
    <property type="entry name" value="D-3-phosphoglycerate dehydrogenase, domain 3"/>
    <property type="match status" value="1"/>
</dbReference>
<dbReference type="AlphaFoldDB" id="A0A284VRX0"/>
<dbReference type="CDD" id="cd12173">
    <property type="entry name" value="PGDH_4"/>
    <property type="match status" value="1"/>
</dbReference>
<sequence>MIFVKVLVSDPIAEQGIEILKNEVDVDIKTGLPPAELIKIIGDYEALIVRSETQVTKDVISAGKKLKIIGRAGVGVDNIDVNAATERGIIVVNAPEGNTISAAEHTIAMMMAMSRNIPQANASLKSKKWDRKKFMGVEVRDKSLGVIGLGRIGSEVAKRAQGMEMKILAYDPFISAERAKDLGVDLTTVEDIVKRADYITVHTPLTKETKDLISTKEFAIMKKGARVINCARGGIINEEALAKAVKDDIVSSAAIDVFTKEPPFDNPLLELDHVIVTPHLGASTEEAQINVAVTVAEQIVNSLKGMPVKNAINMPYVKAEVLQILEPYFPLAEKMGKLGTQLIGNYEKVEIAYCGEIADQNVAPVTLAVLKGLLEPMLGSGVNYVNAPTIAKERKIKVIESKSKTVVGYPSQITLKLGRKGEDRVLSGTVIGKEPRIVQIDKYFIDIIPSGYMILTKIEDRPNIIGPCCMILGKNNINIAGMQVGRIKIGGEAIMVLNIDSDVNDDVLNEIKSVDGIIDAKRVML</sequence>
<dbReference type="FunFam" id="3.30.1330.90:FF:000003">
    <property type="entry name" value="D-3-phosphoglycerate dehydrogenase"/>
    <property type="match status" value="1"/>
</dbReference>
<evidence type="ECO:0000256" key="3">
    <source>
        <dbReference type="ARBA" id="ARBA00013143"/>
    </source>
</evidence>
<dbReference type="InterPro" id="IPR036291">
    <property type="entry name" value="NAD(P)-bd_dom_sf"/>
</dbReference>
<dbReference type="InterPro" id="IPR002912">
    <property type="entry name" value="ACT_dom"/>
</dbReference>
<keyword evidence="13" id="KW-1185">Reference proteome</keyword>
<dbReference type="Gene3D" id="3.30.70.260">
    <property type="match status" value="1"/>
</dbReference>
<evidence type="ECO:0000256" key="1">
    <source>
        <dbReference type="ARBA" id="ARBA00005216"/>
    </source>
</evidence>
<gene>
    <name evidence="12" type="primary">serA</name>
    <name evidence="12" type="ORF">MNV_550033</name>
</gene>
<name>A0A284VRX0_9EURY</name>
<dbReference type="Proteomes" id="UP000218615">
    <property type="component" value="Unassembled WGS sequence"/>
</dbReference>
<dbReference type="GO" id="GO:0051287">
    <property type="term" value="F:NAD binding"/>
    <property type="evidence" value="ECO:0007669"/>
    <property type="project" value="UniProtKB-UniRule"/>
</dbReference>
<proteinExistence type="inferred from homology"/>
<dbReference type="NCBIfam" id="TIGR01327">
    <property type="entry name" value="PGDH"/>
    <property type="match status" value="1"/>
</dbReference>
<dbReference type="PROSITE" id="PS00671">
    <property type="entry name" value="D_2_HYDROXYACID_DH_3"/>
    <property type="match status" value="1"/>
</dbReference>
<dbReference type="SUPFAM" id="SSF51735">
    <property type="entry name" value="NAD(P)-binding Rossmann-fold domains"/>
    <property type="match status" value="1"/>
</dbReference>
<evidence type="ECO:0000256" key="4">
    <source>
        <dbReference type="ARBA" id="ARBA00021582"/>
    </source>
</evidence>
<dbReference type="SUPFAM" id="SSF55021">
    <property type="entry name" value="ACT-like"/>
    <property type="match status" value="1"/>
</dbReference>
<dbReference type="InterPro" id="IPR045626">
    <property type="entry name" value="PGDH_ASB_dom"/>
</dbReference>
<dbReference type="SUPFAM" id="SSF52283">
    <property type="entry name" value="Formate/glycerate dehydrogenase catalytic domain-like"/>
    <property type="match status" value="1"/>
</dbReference>
<evidence type="ECO:0000256" key="10">
    <source>
        <dbReference type="RuleBase" id="RU363003"/>
    </source>
</evidence>
<dbReference type="PROSITE" id="PS51671">
    <property type="entry name" value="ACT"/>
    <property type="match status" value="1"/>
</dbReference>
<feature type="domain" description="ACT" evidence="11">
    <location>
        <begin position="453"/>
        <end position="525"/>
    </location>
</feature>
<organism evidence="12 13">
    <name type="scientific">Candidatus Methanoperedens nitratireducens</name>
    <dbReference type="NCBI Taxonomy" id="1392998"/>
    <lineage>
        <taxon>Archaea</taxon>
        <taxon>Methanobacteriati</taxon>
        <taxon>Methanobacteriota</taxon>
        <taxon>Stenosarchaea group</taxon>
        <taxon>Methanomicrobia</taxon>
        <taxon>Methanosarcinales</taxon>
        <taxon>ANME-2 cluster</taxon>
        <taxon>Candidatus Methanoperedentaceae</taxon>
        <taxon>Candidatus Methanoperedens</taxon>
    </lineage>
</organism>
<dbReference type="InterPro" id="IPR006139">
    <property type="entry name" value="D-isomer_2_OHA_DH_cat_dom"/>
</dbReference>
<evidence type="ECO:0000256" key="5">
    <source>
        <dbReference type="ARBA" id="ARBA00022605"/>
    </source>
</evidence>
<evidence type="ECO:0000256" key="2">
    <source>
        <dbReference type="ARBA" id="ARBA00005854"/>
    </source>
</evidence>
<keyword evidence="5 10" id="KW-0028">Amino-acid biosynthesis</keyword>
<dbReference type="PANTHER" id="PTHR42789">
    <property type="entry name" value="D-ISOMER SPECIFIC 2-HYDROXYACID DEHYDROGENASE FAMILY PROTEIN (AFU_ORTHOLOGUE AFUA_6G10090)"/>
    <property type="match status" value="1"/>
</dbReference>
<evidence type="ECO:0000256" key="7">
    <source>
        <dbReference type="ARBA" id="ARBA00023027"/>
    </source>
</evidence>
<protein>
    <recommendedName>
        <fullName evidence="4 10">D-3-phosphoglycerate dehydrogenase</fullName>
        <ecNumber evidence="3 10">1.1.1.95</ecNumber>
    </recommendedName>
</protein>
<reference evidence="13" key="1">
    <citation type="submission" date="2017-06" db="EMBL/GenBank/DDBJ databases">
        <authorList>
            <person name="Cremers G."/>
        </authorList>
    </citation>
    <scope>NUCLEOTIDE SEQUENCE [LARGE SCALE GENOMIC DNA]</scope>
</reference>
<keyword evidence="8 10" id="KW-0718">Serine biosynthesis</keyword>
<keyword evidence="6 10" id="KW-0560">Oxidoreductase</keyword>
<dbReference type="PANTHER" id="PTHR42789:SF1">
    <property type="entry name" value="D-ISOMER SPECIFIC 2-HYDROXYACID DEHYDROGENASE FAMILY PROTEIN (AFU_ORTHOLOGUE AFUA_6G10090)"/>
    <property type="match status" value="1"/>
</dbReference>
<dbReference type="Gene3D" id="3.40.50.720">
    <property type="entry name" value="NAD(P)-binding Rossmann-like Domain"/>
    <property type="match status" value="2"/>
</dbReference>
<dbReference type="Pfam" id="PF01842">
    <property type="entry name" value="ACT"/>
    <property type="match status" value="1"/>
</dbReference>
<evidence type="ECO:0000259" key="11">
    <source>
        <dbReference type="PROSITE" id="PS51671"/>
    </source>
</evidence>
<comment type="catalytic activity">
    <reaction evidence="9 10">
        <text>(2R)-3-phosphoglycerate + NAD(+) = 3-phosphooxypyruvate + NADH + H(+)</text>
        <dbReference type="Rhea" id="RHEA:12641"/>
        <dbReference type="ChEBI" id="CHEBI:15378"/>
        <dbReference type="ChEBI" id="CHEBI:18110"/>
        <dbReference type="ChEBI" id="CHEBI:57540"/>
        <dbReference type="ChEBI" id="CHEBI:57945"/>
        <dbReference type="ChEBI" id="CHEBI:58272"/>
        <dbReference type="EC" id="1.1.1.95"/>
    </reaction>
</comment>
<dbReference type="InterPro" id="IPR045865">
    <property type="entry name" value="ACT-like_dom_sf"/>
</dbReference>
<dbReference type="InterPro" id="IPR006236">
    <property type="entry name" value="PGDH"/>
</dbReference>
<comment type="pathway">
    <text evidence="1 10">Amino-acid biosynthesis; L-serine biosynthesis; L-serine from 3-phospho-D-glycerate: step 1/3.</text>
</comment>
<comment type="similarity">
    <text evidence="2 10">Belongs to the D-isomer specific 2-hydroxyacid dehydrogenase family.</text>
</comment>
<dbReference type="EC" id="1.1.1.95" evidence="3 10"/>
<dbReference type="EMBL" id="FZMP01000202">
    <property type="protein sequence ID" value="SNQ61943.1"/>
    <property type="molecule type" value="Genomic_DNA"/>
</dbReference>
<dbReference type="GO" id="GO:0004617">
    <property type="term" value="F:phosphoglycerate dehydrogenase activity"/>
    <property type="evidence" value="ECO:0007669"/>
    <property type="project" value="UniProtKB-UniRule"/>
</dbReference>
<dbReference type="PROSITE" id="PS00065">
    <property type="entry name" value="D_2_HYDROXYACID_DH_1"/>
    <property type="match status" value="1"/>
</dbReference>
<dbReference type="InterPro" id="IPR029009">
    <property type="entry name" value="ASB_dom_sf"/>
</dbReference>
<evidence type="ECO:0000256" key="9">
    <source>
        <dbReference type="ARBA" id="ARBA00048731"/>
    </source>
</evidence>
<dbReference type="Pfam" id="PF02826">
    <property type="entry name" value="2-Hacid_dh_C"/>
    <property type="match status" value="1"/>
</dbReference>
<evidence type="ECO:0000313" key="13">
    <source>
        <dbReference type="Proteomes" id="UP000218615"/>
    </source>
</evidence>
<dbReference type="UniPathway" id="UPA00135">
    <property type="reaction ID" value="UER00196"/>
</dbReference>
<dbReference type="SUPFAM" id="SSF143548">
    <property type="entry name" value="Serine metabolism enzymes domain"/>
    <property type="match status" value="1"/>
</dbReference>